<dbReference type="GO" id="GO:0005840">
    <property type="term" value="C:ribosome"/>
    <property type="evidence" value="ECO:0007669"/>
    <property type="project" value="UniProtKB-KW"/>
</dbReference>
<dbReference type="InterPro" id="IPR029004">
    <property type="entry name" value="Ribosomal_eL28/Mak16"/>
</dbReference>
<dbReference type="OrthoDB" id="338850at2759"/>
<dbReference type="AlphaFoldDB" id="A0A177CFD7"/>
<dbReference type="PANTHER" id="PTHR10544">
    <property type="entry name" value="60S RIBOSOMAL PROTEIN L28"/>
    <property type="match status" value="1"/>
</dbReference>
<dbReference type="InParanoid" id="A0A177CFD7"/>
<protein>
    <submittedName>
        <fullName evidence="6">Ribosomal protein L28e</fullName>
    </submittedName>
</protein>
<accession>A0A177CFD7</accession>
<feature type="domain" description="Ribosomal eL28/Mak16" evidence="5">
    <location>
        <begin position="8"/>
        <end position="128"/>
    </location>
</feature>
<evidence type="ECO:0000313" key="7">
    <source>
        <dbReference type="Proteomes" id="UP000077069"/>
    </source>
</evidence>
<evidence type="ECO:0000259" key="5">
    <source>
        <dbReference type="Pfam" id="PF01778"/>
    </source>
</evidence>
<evidence type="ECO:0000313" key="6">
    <source>
        <dbReference type="EMBL" id="OAG05420.1"/>
    </source>
</evidence>
<dbReference type="Pfam" id="PF01778">
    <property type="entry name" value="Ribosomal_L28e"/>
    <property type="match status" value="1"/>
</dbReference>
<dbReference type="GeneID" id="28761862"/>
<dbReference type="GO" id="GO:0003735">
    <property type="term" value="F:structural constituent of ribosome"/>
    <property type="evidence" value="ECO:0007669"/>
    <property type="project" value="InterPro"/>
</dbReference>
<evidence type="ECO:0000256" key="3">
    <source>
        <dbReference type="ARBA" id="ARBA00023274"/>
    </source>
</evidence>
<evidence type="ECO:0000256" key="2">
    <source>
        <dbReference type="ARBA" id="ARBA00022980"/>
    </source>
</evidence>
<evidence type="ECO:0000256" key="4">
    <source>
        <dbReference type="SAM" id="MobiDB-lite"/>
    </source>
</evidence>
<dbReference type="Proteomes" id="UP000077069">
    <property type="component" value="Unassembled WGS sequence"/>
</dbReference>
<organism evidence="6 7">
    <name type="scientific">Paraphaeosphaeria sporulosa</name>
    <dbReference type="NCBI Taxonomy" id="1460663"/>
    <lineage>
        <taxon>Eukaryota</taxon>
        <taxon>Fungi</taxon>
        <taxon>Dikarya</taxon>
        <taxon>Ascomycota</taxon>
        <taxon>Pezizomycotina</taxon>
        <taxon>Dothideomycetes</taxon>
        <taxon>Pleosporomycetidae</taxon>
        <taxon>Pleosporales</taxon>
        <taxon>Massarineae</taxon>
        <taxon>Didymosphaeriaceae</taxon>
        <taxon>Paraphaeosphaeria</taxon>
    </lineage>
</organism>
<keyword evidence="3" id="KW-0687">Ribonucleoprotein</keyword>
<dbReference type="InterPro" id="IPR002672">
    <property type="entry name" value="Ribosomal_eL28"/>
</dbReference>
<gene>
    <name evidence="6" type="ORF">CC84DRAFT_1163965</name>
</gene>
<reference evidence="6 7" key="1">
    <citation type="submission" date="2016-05" db="EMBL/GenBank/DDBJ databases">
        <title>Comparative analysis of secretome profiles of manganese(II)-oxidizing ascomycete fungi.</title>
        <authorList>
            <consortium name="DOE Joint Genome Institute"/>
            <person name="Zeiner C.A."/>
            <person name="Purvine S.O."/>
            <person name="Zink E.M."/>
            <person name="Wu S."/>
            <person name="Pasa-Tolic L."/>
            <person name="Chaput D.L."/>
            <person name="Haridas S."/>
            <person name="Grigoriev I.V."/>
            <person name="Santelli C.M."/>
            <person name="Hansel C.M."/>
        </authorList>
    </citation>
    <scope>NUCLEOTIDE SEQUENCE [LARGE SCALE GENOMIC DNA]</scope>
    <source>
        <strain evidence="6 7">AP3s5-JAC2a</strain>
    </source>
</reference>
<name>A0A177CFD7_9PLEO</name>
<dbReference type="GO" id="GO:1990904">
    <property type="term" value="C:ribonucleoprotein complex"/>
    <property type="evidence" value="ECO:0007669"/>
    <property type="project" value="UniProtKB-KW"/>
</dbReference>
<comment type="similarity">
    <text evidence="1">Belongs to the eukaryotic ribosomal protein eL28 family.</text>
</comment>
<keyword evidence="7" id="KW-1185">Reference proteome</keyword>
<feature type="region of interest" description="Disordered" evidence="4">
    <location>
        <begin position="121"/>
        <end position="152"/>
    </location>
</feature>
<dbReference type="FunFam" id="3.30.390.110:FF:000002">
    <property type="entry name" value="60S ribosomal protein L28"/>
    <property type="match status" value="1"/>
</dbReference>
<dbReference type="GO" id="GO:0006412">
    <property type="term" value="P:translation"/>
    <property type="evidence" value="ECO:0007669"/>
    <property type="project" value="InterPro"/>
</dbReference>
<dbReference type="Gene3D" id="3.30.390.110">
    <property type="match status" value="1"/>
</dbReference>
<dbReference type="EMBL" id="KV441552">
    <property type="protein sequence ID" value="OAG05420.1"/>
    <property type="molecule type" value="Genomic_DNA"/>
</dbReference>
<evidence type="ECO:0000256" key="1">
    <source>
        <dbReference type="ARBA" id="ARBA00007926"/>
    </source>
</evidence>
<proteinExistence type="inferred from homology"/>
<dbReference type="STRING" id="1460663.A0A177CFD7"/>
<sequence length="152" mass="16292">MASLSSDLIWEVVKQQGSSTLVKRAQTGGVSFSRDPLNLKNSFQRKYEGLVDDRAIGVQPGEEGGIVLLTKKAGKGHQPASHIQQSAIGSSRSTRKTYSAIVKSTANRNYRTDLRKDAVARASAIRKSQKPVKDSKPAKVRGAKARAATASA</sequence>
<keyword evidence="2 6" id="KW-0689">Ribosomal protein</keyword>
<dbReference type="RefSeq" id="XP_018035785.1">
    <property type="nucleotide sequence ID" value="XM_018178376.1"/>
</dbReference>